<evidence type="ECO:0000313" key="3">
    <source>
        <dbReference type="Proteomes" id="UP000308671"/>
    </source>
</evidence>
<evidence type="ECO:0000313" key="2">
    <source>
        <dbReference type="EMBL" id="THV44885.1"/>
    </source>
</evidence>
<dbReference type="EMBL" id="PQXL01000560">
    <property type="protein sequence ID" value="THV44885.1"/>
    <property type="molecule type" value="Genomic_DNA"/>
</dbReference>
<feature type="compositionally biased region" description="Acidic residues" evidence="1">
    <location>
        <begin position="126"/>
        <end position="142"/>
    </location>
</feature>
<evidence type="ECO:0000256" key="1">
    <source>
        <dbReference type="SAM" id="MobiDB-lite"/>
    </source>
</evidence>
<proteinExistence type="predicted"/>
<dbReference type="AlphaFoldDB" id="A0A4S8QP05"/>
<comment type="caution">
    <text evidence="2">The sequence shown here is derived from an EMBL/GenBank/DDBJ whole genome shotgun (WGS) entry which is preliminary data.</text>
</comment>
<protein>
    <submittedName>
        <fullName evidence="2">Uncharacterized protein</fullName>
    </submittedName>
</protein>
<feature type="compositionally biased region" description="Polar residues" evidence="1">
    <location>
        <begin position="179"/>
        <end position="192"/>
    </location>
</feature>
<organism evidence="2 3">
    <name type="scientific">Botrytis galanthina</name>
    <dbReference type="NCBI Taxonomy" id="278940"/>
    <lineage>
        <taxon>Eukaryota</taxon>
        <taxon>Fungi</taxon>
        <taxon>Dikarya</taxon>
        <taxon>Ascomycota</taxon>
        <taxon>Pezizomycotina</taxon>
        <taxon>Leotiomycetes</taxon>
        <taxon>Helotiales</taxon>
        <taxon>Sclerotiniaceae</taxon>
        <taxon>Botrytis</taxon>
    </lineage>
</organism>
<reference evidence="2 3" key="1">
    <citation type="submission" date="2017-12" db="EMBL/GenBank/DDBJ databases">
        <title>Comparative genomics of Botrytis spp.</title>
        <authorList>
            <person name="Valero-Jimenez C.A."/>
            <person name="Tapia P."/>
            <person name="Veloso J."/>
            <person name="Silva-Moreno E."/>
            <person name="Staats M."/>
            <person name="Valdes J.H."/>
            <person name="Van Kan J.A.L."/>
        </authorList>
    </citation>
    <scope>NUCLEOTIDE SEQUENCE [LARGE SCALE GENOMIC DNA]</scope>
    <source>
        <strain evidence="2 3">MUCL435</strain>
    </source>
</reference>
<feature type="compositionally biased region" description="Low complexity" evidence="1">
    <location>
        <begin position="7"/>
        <end position="17"/>
    </location>
</feature>
<dbReference type="Proteomes" id="UP000308671">
    <property type="component" value="Unassembled WGS sequence"/>
</dbReference>
<feature type="region of interest" description="Disordered" evidence="1">
    <location>
        <begin position="1"/>
        <end position="235"/>
    </location>
</feature>
<dbReference type="OrthoDB" id="3562741at2759"/>
<feature type="compositionally biased region" description="Polar residues" evidence="1">
    <location>
        <begin position="521"/>
        <end position="542"/>
    </location>
</feature>
<feature type="compositionally biased region" description="Basic and acidic residues" evidence="1">
    <location>
        <begin position="50"/>
        <end position="60"/>
    </location>
</feature>
<sequence>MPRTTRASAAAGGSKSAEIPLENQVDQPQIEMESIPPPKRRGRPPCAESVIDKNGDRDNGTSKVQSDGSSKKKGTDAGEAADAMEGARDREATEAEEGTGAPKVAETENETSRVPWAKKSIQIEISESEEMETDGTDSDGLPEDPLSAGLKIAPLKKAANWKGKGKSKADEEFDDIDGSSDSNQDSNRSPESTLPVRSKLPKVSKGKEIDLHHDEEMPDIDQAADDDSDSEPPEWTDDEQILLDATYPQELALWWRCKEIFDCAPQDLFPIGVKASNGHWDGYHCKDQDRYIKNDTCLTVSFCATLSELICFPYFRKNKEYVQYALSSAIKARCGDKAPFDMLEGYNPWVNWDKKFKQVIKHLQDSEIYFDKKQTRIVEGVLSMHFVGDFPPFSEFLAMPRLQKIAKQSRAVKETYDSNHLMNIDLQNIIKAWDSYNQEGGLNLLSIKASRDVYDKQHGRAKHGTRAKILGWKKAWILQKRQKDREEAARSKSRNFSSSPLLGDSAASDDPFIDSVEKDQSPTQIRSPVTQDPSSSKGNLISNFDPRDYEDNGDSMGGDGMPSDDEFELQPCDLPAAPPADSLADPDVMMGGVDRGSDDDSEFQLCDLPADPMTTSPAYPLTDSQEEFVVDDSHKADVQGVLDSTQKVISQNILDQTPDILVRNDVERTSILVVQAYDMFSDDDDEVPRHEESAGLQFVDTNLVAVNISEEMLDLDLVDNENDAIYSSIRNLATMVSDSPIFADECIGAECLHREGGEWKGT</sequence>
<feature type="compositionally biased region" description="Acidic residues" evidence="1">
    <location>
        <begin position="216"/>
        <end position="235"/>
    </location>
</feature>
<feature type="compositionally biased region" description="Low complexity" evidence="1">
    <location>
        <begin position="573"/>
        <end position="584"/>
    </location>
</feature>
<feature type="region of interest" description="Disordered" evidence="1">
    <location>
        <begin position="483"/>
        <end position="584"/>
    </location>
</feature>
<feature type="compositionally biased region" description="Basic and acidic residues" evidence="1">
    <location>
        <begin position="205"/>
        <end position="215"/>
    </location>
</feature>
<name>A0A4S8QP05_9HELO</name>
<keyword evidence="3" id="KW-1185">Reference proteome</keyword>
<accession>A0A4S8QP05</accession>
<gene>
    <name evidence="2" type="ORF">BGAL_0561g00010</name>
</gene>